<dbReference type="Pfam" id="PF00171">
    <property type="entry name" value="Aldedh"/>
    <property type="match status" value="1"/>
</dbReference>
<dbReference type="InterPro" id="IPR016163">
    <property type="entry name" value="Ald_DH_C"/>
</dbReference>
<dbReference type="PANTHER" id="PTHR43353:SF5">
    <property type="entry name" value="SUCCINATE-SEMIALDEHYDE DEHYDROGENASE, MITOCHONDRIAL"/>
    <property type="match status" value="1"/>
</dbReference>
<dbReference type="GO" id="GO:0008802">
    <property type="term" value="F:betaine-aldehyde dehydrogenase (NAD+) activity"/>
    <property type="evidence" value="ECO:0007669"/>
    <property type="project" value="UniProtKB-EC"/>
</dbReference>
<dbReference type="AlphaFoldDB" id="A0A7X5X9Y1"/>
<dbReference type="InterPro" id="IPR016162">
    <property type="entry name" value="Ald_DH_N"/>
</dbReference>
<dbReference type="Proteomes" id="UP000536624">
    <property type="component" value="Unassembled WGS sequence"/>
</dbReference>
<evidence type="ECO:0000313" key="4">
    <source>
        <dbReference type="Proteomes" id="UP000536624"/>
    </source>
</evidence>
<dbReference type="InterPro" id="IPR015590">
    <property type="entry name" value="Aldehyde_DH_dom"/>
</dbReference>
<dbReference type="PANTHER" id="PTHR43353">
    <property type="entry name" value="SUCCINATE-SEMIALDEHYDE DEHYDROGENASE, MITOCHONDRIAL"/>
    <property type="match status" value="1"/>
</dbReference>
<name>A0A7X5X9Y1_STRMQ</name>
<dbReference type="InterPro" id="IPR050740">
    <property type="entry name" value="Aldehyde_DH_Superfamily"/>
</dbReference>
<dbReference type="Gene3D" id="3.40.605.10">
    <property type="entry name" value="Aldehyde Dehydrogenase, Chain A, domain 1"/>
    <property type="match status" value="1"/>
</dbReference>
<reference evidence="3 4" key="1">
    <citation type="submission" date="2020-02" db="EMBL/GenBank/DDBJ databases">
        <title>Streptomyces malaysiensis DSM14702 (JHCC583434, PFL_A843) Genome sequencing and assembly.</title>
        <authorList>
            <person name="Samborskyy M."/>
        </authorList>
    </citation>
    <scope>NUCLEOTIDE SEQUENCE [LARGE SCALE GENOMIC DNA]</scope>
    <source>
        <strain evidence="3 4">DSM 14702</strain>
    </source>
</reference>
<feature type="domain" description="Aldehyde dehydrogenase" evidence="2">
    <location>
        <begin position="16"/>
        <end position="477"/>
    </location>
</feature>
<protein>
    <submittedName>
        <fullName evidence="3">Aldehyde dehydrogenase</fullName>
        <ecNumber evidence="3">1.2.1.8</ecNumber>
    </submittedName>
</protein>
<gene>
    <name evidence="3" type="ORF">SMALB_7484</name>
</gene>
<dbReference type="EC" id="1.2.1.8" evidence="3"/>
<organism evidence="3 4">
    <name type="scientific">Streptomyces malaysiensis</name>
    <dbReference type="NCBI Taxonomy" id="92644"/>
    <lineage>
        <taxon>Bacteria</taxon>
        <taxon>Bacillati</taxon>
        <taxon>Actinomycetota</taxon>
        <taxon>Actinomycetes</taxon>
        <taxon>Kitasatosporales</taxon>
        <taxon>Streptomycetaceae</taxon>
        <taxon>Streptomyces</taxon>
        <taxon>Streptomyces violaceusniger group</taxon>
    </lineage>
</organism>
<dbReference type="Gene3D" id="3.40.309.10">
    <property type="entry name" value="Aldehyde Dehydrogenase, Chain A, domain 2"/>
    <property type="match status" value="1"/>
</dbReference>
<proteinExistence type="predicted"/>
<dbReference type="RefSeq" id="WP_167503987.1">
    <property type="nucleotide sequence ID" value="NZ_JAALLH010000001.1"/>
</dbReference>
<comment type="caution">
    <text evidence="3">The sequence shown here is derived from an EMBL/GenBank/DDBJ whole genome shotgun (WGS) entry which is preliminary data.</text>
</comment>
<keyword evidence="1 3" id="KW-0560">Oxidoreductase</keyword>
<sequence length="482" mass="51416">MPVQLSATHWINGEWITSPQERPSFDPATGEQIGVFYDGGAYEAQAAVDAAAHCFETSPWRWDPMTRATVLSHLADAFDSRLDGLVASLCRENGKLRREADYEVHHIVRALRFASGLALQNFGRVADTRPGLQNMTLRQPAGVVGVITPWNSPAYLSIRSLAPALAAGCTAVVKMPAQAAQTAALVAEILSEVPELPRGAVNMFIESGADGARVLVDSPTVPVISFTGSTHTGRLIAQAAAKGLKRTSLELGGKTPHLVFDDADLEAALPVLVRSLTVFAGQFCMTGSRVLVHRAVSDKLTAMLASKLEGIHPGPAADTASDIGPLIDQESVVRVDALVEEAISEGAKPIVRGGPSTHPELADGAFYHPTLLAVPDSSLSIVQQEIFGPVQTVEVFDTEEEAIALANNTEYGLSACIWSRDTDRTIRVARHLEAGLISVNSWANLAIEFEEGGFKSSGLGRLGGIASLDEFTEYKQISQNYS</sequence>
<evidence type="ECO:0000313" key="3">
    <source>
        <dbReference type="EMBL" id="NIY69364.1"/>
    </source>
</evidence>
<dbReference type="EMBL" id="JAALLH010000001">
    <property type="protein sequence ID" value="NIY69364.1"/>
    <property type="molecule type" value="Genomic_DNA"/>
</dbReference>
<dbReference type="SUPFAM" id="SSF53720">
    <property type="entry name" value="ALDH-like"/>
    <property type="match status" value="1"/>
</dbReference>
<evidence type="ECO:0000256" key="1">
    <source>
        <dbReference type="ARBA" id="ARBA00023002"/>
    </source>
</evidence>
<evidence type="ECO:0000259" key="2">
    <source>
        <dbReference type="Pfam" id="PF00171"/>
    </source>
</evidence>
<dbReference type="InterPro" id="IPR016161">
    <property type="entry name" value="Ald_DH/histidinol_DH"/>
</dbReference>
<accession>A0A7X5X9Y1</accession>